<dbReference type="Pfam" id="PF07690">
    <property type="entry name" value="MFS_1"/>
    <property type="match status" value="1"/>
</dbReference>
<accession>A0A1W1WLJ7</accession>
<keyword evidence="5 6" id="KW-0472">Membrane</keyword>
<feature type="transmembrane region" description="Helical" evidence="6">
    <location>
        <begin position="80"/>
        <end position="110"/>
    </location>
</feature>
<evidence type="ECO:0000313" key="9">
    <source>
        <dbReference type="Proteomes" id="UP000192660"/>
    </source>
</evidence>
<keyword evidence="2" id="KW-0813">Transport</keyword>
<dbReference type="SUPFAM" id="SSF103473">
    <property type="entry name" value="MFS general substrate transporter"/>
    <property type="match status" value="1"/>
</dbReference>
<feature type="transmembrane region" description="Helical" evidence="6">
    <location>
        <begin position="355"/>
        <end position="376"/>
    </location>
</feature>
<gene>
    <name evidence="8" type="ORF">SAMN00768000_3182</name>
</gene>
<evidence type="ECO:0000313" key="8">
    <source>
        <dbReference type="EMBL" id="SMC07062.1"/>
    </source>
</evidence>
<organism evidence="8 9">
    <name type="scientific">Sulfobacillus thermosulfidooxidans (strain DSM 9293 / VKM B-1269 / AT-1)</name>
    <dbReference type="NCBI Taxonomy" id="929705"/>
    <lineage>
        <taxon>Bacteria</taxon>
        <taxon>Bacillati</taxon>
        <taxon>Bacillota</taxon>
        <taxon>Clostridia</taxon>
        <taxon>Eubacteriales</taxon>
        <taxon>Clostridiales Family XVII. Incertae Sedis</taxon>
        <taxon>Sulfobacillus</taxon>
    </lineage>
</organism>
<feature type="transmembrane region" description="Helical" evidence="6">
    <location>
        <begin position="265"/>
        <end position="283"/>
    </location>
</feature>
<feature type="transmembrane region" description="Helical" evidence="6">
    <location>
        <begin position="230"/>
        <end position="253"/>
    </location>
</feature>
<dbReference type="GO" id="GO:0022857">
    <property type="term" value="F:transmembrane transporter activity"/>
    <property type="evidence" value="ECO:0007669"/>
    <property type="project" value="InterPro"/>
</dbReference>
<evidence type="ECO:0000259" key="7">
    <source>
        <dbReference type="PROSITE" id="PS50850"/>
    </source>
</evidence>
<dbReference type="PROSITE" id="PS50850">
    <property type="entry name" value="MFS"/>
    <property type="match status" value="1"/>
</dbReference>
<feature type="transmembrane region" description="Helical" evidence="6">
    <location>
        <begin position="146"/>
        <end position="167"/>
    </location>
</feature>
<dbReference type="AlphaFoldDB" id="A0A1W1WLJ7"/>
<evidence type="ECO:0000256" key="6">
    <source>
        <dbReference type="SAM" id="Phobius"/>
    </source>
</evidence>
<keyword evidence="9" id="KW-1185">Reference proteome</keyword>
<sequence length="417" mass="44944">MTTWWRDIPLVARSLMTIRFLRSVSQGALAVDFVLYLHAMHWSAAAIGLLLMASGLTGALLSIVVGLISDQYGRKPFLLFYEAGLVLGTLLIVFTHLRIVLIVVAIFFAFGRGANGSSGPFAPAEQAWLASVIPPLRRGSLFSVNAALTFWGMAIGSFLAGVLPGFLTGTQPVVRFDPLFWLTIVIGVINAVQIWWTPEPKPQATEPVAENVSSIDETTLRHQENKALSLLALVNTINSLGVGLIAPLLPYWFSVRFGVGPKAIGPVYGLTFLLTGLSSLAIGKVSQRIGLMGSIVWPRFIGVIALISMAFMPSFLPAAILYILRSVVNRGSMGTRQAFSVSLVRDKRRGFASSLNAVSWTVPASIGPAIGGWLMGMGSLDWPFVLASALQLGYIVIFPRVMGQYDPTRGLSKSPLT</sequence>
<feature type="domain" description="Major facilitator superfamily (MFS) profile" evidence="7">
    <location>
        <begin position="11"/>
        <end position="406"/>
    </location>
</feature>
<evidence type="ECO:0000256" key="2">
    <source>
        <dbReference type="ARBA" id="ARBA00022448"/>
    </source>
</evidence>
<dbReference type="Proteomes" id="UP000192660">
    <property type="component" value="Unassembled WGS sequence"/>
</dbReference>
<dbReference type="STRING" id="28034.BFX07_06275"/>
<evidence type="ECO:0000256" key="3">
    <source>
        <dbReference type="ARBA" id="ARBA00022692"/>
    </source>
</evidence>
<keyword evidence="4 6" id="KW-1133">Transmembrane helix</keyword>
<evidence type="ECO:0000256" key="1">
    <source>
        <dbReference type="ARBA" id="ARBA00004651"/>
    </source>
</evidence>
<dbReference type="InterPro" id="IPR020846">
    <property type="entry name" value="MFS_dom"/>
</dbReference>
<dbReference type="CDD" id="cd17325">
    <property type="entry name" value="MFS_MdtG_SLC18_like"/>
    <property type="match status" value="1"/>
</dbReference>
<evidence type="ECO:0000256" key="5">
    <source>
        <dbReference type="ARBA" id="ARBA00023136"/>
    </source>
</evidence>
<feature type="transmembrane region" description="Helical" evidence="6">
    <location>
        <begin position="303"/>
        <end position="324"/>
    </location>
</feature>
<comment type="subcellular location">
    <subcellularLocation>
        <location evidence="1">Cell membrane</location>
        <topology evidence="1">Multi-pass membrane protein</topology>
    </subcellularLocation>
</comment>
<dbReference type="InterPro" id="IPR036259">
    <property type="entry name" value="MFS_trans_sf"/>
</dbReference>
<proteinExistence type="predicted"/>
<keyword evidence="3 6" id="KW-0812">Transmembrane</keyword>
<dbReference type="Gene3D" id="1.20.1250.20">
    <property type="entry name" value="MFS general substrate transporter like domains"/>
    <property type="match status" value="2"/>
</dbReference>
<dbReference type="EMBL" id="FWWY01000001">
    <property type="protein sequence ID" value="SMC07062.1"/>
    <property type="molecule type" value="Genomic_DNA"/>
</dbReference>
<feature type="transmembrane region" description="Helical" evidence="6">
    <location>
        <begin position="382"/>
        <end position="403"/>
    </location>
</feature>
<feature type="transmembrane region" description="Helical" evidence="6">
    <location>
        <begin position="20"/>
        <end position="39"/>
    </location>
</feature>
<feature type="transmembrane region" description="Helical" evidence="6">
    <location>
        <begin position="45"/>
        <end position="68"/>
    </location>
</feature>
<dbReference type="OrthoDB" id="7066727at2"/>
<name>A0A1W1WLJ7_SULTA</name>
<protein>
    <submittedName>
        <fullName evidence="8">Predicted arabinose efflux permease, MFS family</fullName>
    </submittedName>
</protein>
<reference evidence="9" key="1">
    <citation type="submission" date="2017-04" db="EMBL/GenBank/DDBJ databases">
        <authorList>
            <person name="Varghese N."/>
            <person name="Submissions S."/>
        </authorList>
    </citation>
    <scope>NUCLEOTIDE SEQUENCE [LARGE SCALE GENOMIC DNA]</scope>
    <source>
        <strain evidence="9">DSM 9293</strain>
    </source>
</reference>
<dbReference type="InterPro" id="IPR011701">
    <property type="entry name" value="MFS"/>
</dbReference>
<dbReference type="GO" id="GO:0005886">
    <property type="term" value="C:plasma membrane"/>
    <property type="evidence" value="ECO:0007669"/>
    <property type="project" value="UniProtKB-SubCell"/>
</dbReference>
<dbReference type="RefSeq" id="WP_020374898.1">
    <property type="nucleotide sequence ID" value="NZ_FWWY01000001.1"/>
</dbReference>
<evidence type="ECO:0000256" key="4">
    <source>
        <dbReference type="ARBA" id="ARBA00022989"/>
    </source>
</evidence>
<dbReference type="PANTHER" id="PTHR23520:SF5">
    <property type="entry name" value="TRANSPORTER, PUTATIVE (AFU_ORTHOLOGUE AFUA_3G04000)-RELATED"/>
    <property type="match status" value="1"/>
</dbReference>
<dbReference type="PANTHER" id="PTHR23520">
    <property type="entry name" value="TRANSPORTER, PUTATIVE (AFU_ORTHOLOGUE AFUA_3G04000)-RELATED"/>
    <property type="match status" value="1"/>
</dbReference>
<feature type="transmembrane region" description="Helical" evidence="6">
    <location>
        <begin position="179"/>
        <end position="196"/>
    </location>
</feature>